<evidence type="ECO:0000256" key="10">
    <source>
        <dbReference type="ARBA" id="ARBA00023251"/>
    </source>
</evidence>
<dbReference type="InterPro" id="IPR003824">
    <property type="entry name" value="UppP"/>
</dbReference>
<gene>
    <name evidence="14" type="primary">uppP</name>
    <name evidence="15" type="ORF">DTL42_08950</name>
</gene>
<keyword evidence="9 14" id="KW-0472">Membrane</keyword>
<dbReference type="GO" id="GO:0071555">
    <property type="term" value="P:cell wall organization"/>
    <property type="evidence" value="ECO:0007669"/>
    <property type="project" value="UniProtKB-KW"/>
</dbReference>
<evidence type="ECO:0000256" key="9">
    <source>
        <dbReference type="ARBA" id="ARBA00023136"/>
    </source>
</evidence>
<keyword evidence="14" id="KW-0961">Cell wall biogenesis/degradation</keyword>
<evidence type="ECO:0000313" key="16">
    <source>
        <dbReference type="Proteomes" id="UP000253562"/>
    </source>
</evidence>
<accession>A0A368KTG3</accession>
<dbReference type="RefSeq" id="WP_114368359.1">
    <property type="nucleotide sequence ID" value="NZ_QPEX01000011.1"/>
</dbReference>
<feature type="transmembrane region" description="Helical" evidence="14">
    <location>
        <begin position="6"/>
        <end position="36"/>
    </location>
</feature>
<evidence type="ECO:0000256" key="8">
    <source>
        <dbReference type="ARBA" id="ARBA00022989"/>
    </source>
</evidence>
<dbReference type="PANTHER" id="PTHR30622:SF4">
    <property type="entry name" value="UNDECAPRENYL-DIPHOSPHATASE"/>
    <property type="match status" value="1"/>
</dbReference>
<evidence type="ECO:0000256" key="11">
    <source>
        <dbReference type="ARBA" id="ARBA00032707"/>
    </source>
</evidence>
<keyword evidence="5 14" id="KW-1003">Cell membrane</keyword>
<dbReference type="EMBL" id="QPEX01000011">
    <property type="protein sequence ID" value="RCS52935.1"/>
    <property type="molecule type" value="Genomic_DNA"/>
</dbReference>
<sequence length="267" mass="28656">MDVPAWQIILLAVVQGIAEFLPISSSGHLVVLATLLGADPEKFDMIELNIVLHAGTLGSILVVYRKQLYEAFTKDWRLLVLLGLATVPAVIAAVLLKATDADAILESPKVAGVCLLITGAILLLSQKLSQTEESYAETTWWQAWWIGCAQALAILPGISRSGSTICSGQALGLSREGAATFSFLMAVPAILGAITLETAKKLGDAGESESGIPTWLLLLGALVSFAVGWASLVLLLKMVQRGRLHWFAWWCFAVGLFVIVWQMRIGS</sequence>
<evidence type="ECO:0000313" key="15">
    <source>
        <dbReference type="EMBL" id="RCS52935.1"/>
    </source>
</evidence>
<dbReference type="GO" id="GO:0005886">
    <property type="term" value="C:plasma membrane"/>
    <property type="evidence" value="ECO:0007669"/>
    <property type="project" value="UniProtKB-SubCell"/>
</dbReference>
<dbReference type="OrthoDB" id="9808289at2"/>
<keyword evidence="14" id="KW-0133">Cell shape</keyword>
<keyword evidence="7 14" id="KW-0378">Hydrolase</keyword>
<feature type="transmembrane region" description="Helical" evidence="14">
    <location>
        <begin position="178"/>
        <end position="196"/>
    </location>
</feature>
<comment type="subcellular location">
    <subcellularLocation>
        <location evidence="1 14">Cell membrane</location>
        <topology evidence="1 14">Multi-pass membrane protein</topology>
    </subcellularLocation>
</comment>
<feature type="transmembrane region" description="Helical" evidence="14">
    <location>
        <begin position="110"/>
        <end position="128"/>
    </location>
</feature>
<evidence type="ECO:0000256" key="5">
    <source>
        <dbReference type="ARBA" id="ARBA00022475"/>
    </source>
</evidence>
<comment type="function">
    <text evidence="14">Catalyzes the dephosphorylation of undecaprenyl diphosphate (UPP). Confers resistance to bacitracin.</text>
</comment>
<dbReference type="EC" id="3.6.1.27" evidence="3 14"/>
<keyword evidence="14" id="KW-0573">Peptidoglycan synthesis</keyword>
<evidence type="ECO:0000256" key="6">
    <source>
        <dbReference type="ARBA" id="ARBA00022692"/>
    </source>
</evidence>
<dbReference type="Pfam" id="PF02673">
    <property type="entry name" value="BacA"/>
    <property type="match status" value="1"/>
</dbReference>
<keyword evidence="10 14" id="KW-0046">Antibiotic resistance</keyword>
<evidence type="ECO:0000256" key="7">
    <source>
        <dbReference type="ARBA" id="ARBA00022801"/>
    </source>
</evidence>
<dbReference type="GO" id="GO:0046677">
    <property type="term" value="P:response to antibiotic"/>
    <property type="evidence" value="ECO:0007669"/>
    <property type="project" value="UniProtKB-UniRule"/>
</dbReference>
<evidence type="ECO:0000256" key="4">
    <source>
        <dbReference type="ARBA" id="ARBA00021581"/>
    </source>
</evidence>
<dbReference type="GO" id="GO:0009252">
    <property type="term" value="P:peptidoglycan biosynthetic process"/>
    <property type="evidence" value="ECO:0007669"/>
    <property type="project" value="UniProtKB-KW"/>
</dbReference>
<evidence type="ECO:0000256" key="2">
    <source>
        <dbReference type="ARBA" id="ARBA00010621"/>
    </source>
</evidence>
<keyword evidence="8 14" id="KW-1133">Transmembrane helix</keyword>
<feature type="transmembrane region" description="Helical" evidence="14">
    <location>
        <begin position="216"/>
        <end position="235"/>
    </location>
</feature>
<comment type="catalytic activity">
    <reaction evidence="13 14">
        <text>di-trans,octa-cis-undecaprenyl diphosphate + H2O = di-trans,octa-cis-undecaprenyl phosphate + phosphate + H(+)</text>
        <dbReference type="Rhea" id="RHEA:28094"/>
        <dbReference type="ChEBI" id="CHEBI:15377"/>
        <dbReference type="ChEBI" id="CHEBI:15378"/>
        <dbReference type="ChEBI" id="CHEBI:43474"/>
        <dbReference type="ChEBI" id="CHEBI:58405"/>
        <dbReference type="ChEBI" id="CHEBI:60392"/>
        <dbReference type="EC" id="3.6.1.27"/>
    </reaction>
</comment>
<evidence type="ECO:0000256" key="12">
    <source>
        <dbReference type="ARBA" id="ARBA00032932"/>
    </source>
</evidence>
<evidence type="ECO:0000256" key="14">
    <source>
        <dbReference type="HAMAP-Rule" id="MF_01006"/>
    </source>
</evidence>
<comment type="caution">
    <text evidence="15">The sequence shown here is derived from an EMBL/GenBank/DDBJ whole genome shotgun (WGS) entry which is preliminary data.</text>
</comment>
<dbReference type="GO" id="GO:0050380">
    <property type="term" value="F:undecaprenyl-diphosphatase activity"/>
    <property type="evidence" value="ECO:0007669"/>
    <property type="project" value="UniProtKB-UniRule"/>
</dbReference>
<reference evidence="15 16" key="1">
    <citation type="submission" date="2018-07" db="EMBL/GenBank/DDBJ databases">
        <title>Comparative genomes isolates from brazilian mangrove.</title>
        <authorList>
            <person name="De Araujo J.E."/>
            <person name="Taketani R.G."/>
            <person name="Silva M.C.P."/>
            <person name="Lourenco M.V."/>
            <person name="Oliveira V.M."/>
            <person name="Andreote F.D."/>
        </authorList>
    </citation>
    <scope>NUCLEOTIDE SEQUENCE [LARGE SCALE GENOMIC DNA]</scope>
    <source>
        <strain evidence="15 16">HEX PRIS-MGV</strain>
    </source>
</reference>
<evidence type="ECO:0000256" key="1">
    <source>
        <dbReference type="ARBA" id="ARBA00004651"/>
    </source>
</evidence>
<proteinExistence type="inferred from homology"/>
<protein>
    <recommendedName>
        <fullName evidence="4 14">Undecaprenyl-diphosphatase</fullName>
        <ecNumber evidence="3 14">3.6.1.27</ecNumber>
    </recommendedName>
    <alternativeName>
        <fullName evidence="12 14">Bacitracin resistance protein</fullName>
    </alternativeName>
    <alternativeName>
        <fullName evidence="11 14">Undecaprenyl pyrophosphate phosphatase</fullName>
    </alternativeName>
</protein>
<feature type="transmembrane region" description="Helical" evidence="14">
    <location>
        <begin position="48"/>
        <end position="64"/>
    </location>
</feature>
<comment type="similarity">
    <text evidence="2 14">Belongs to the UppP family.</text>
</comment>
<evidence type="ECO:0000256" key="13">
    <source>
        <dbReference type="ARBA" id="ARBA00047594"/>
    </source>
</evidence>
<comment type="miscellaneous">
    <text evidence="14">Bacitracin is thought to be involved in the inhibition of peptidoglycan synthesis by sequestering undecaprenyl diphosphate, thereby reducing the pool of lipid carrier available.</text>
</comment>
<organism evidence="15 16">
    <name type="scientific">Bremerella cremea</name>
    <dbReference type="NCBI Taxonomy" id="1031537"/>
    <lineage>
        <taxon>Bacteria</taxon>
        <taxon>Pseudomonadati</taxon>
        <taxon>Planctomycetota</taxon>
        <taxon>Planctomycetia</taxon>
        <taxon>Pirellulales</taxon>
        <taxon>Pirellulaceae</taxon>
        <taxon>Bremerella</taxon>
    </lineage>
</organism>
<feature type="transmembrane region" description="Helical" evidence="14">
    <location>
        <begin position="247"/>
        <end position="265"/>
    </location>
</feature>
<dbReference type="GO" id="GO:0008360">
    <property type="term" value="P:regulation of cell shape"/>
    <property type="evidence" value="ECO:0007669"/>
    <property type="project" value="UniProtKB-KW"/>
</dbReference>
<feature type="transmembrane region" description="Helical" evidence="14">
    <location>
        <begin position="76"/>
        <end position="98"/>
    </location>
</feature>
<name>A0A368KTG3_9BACT</name>
<dbReference type="Proteomes" id="UP000253562">
    <property type="component" value="Unassembled WGS sequence"/>
</dbReference>
<keyword evidence="6 14" id="KW-0812">Transmembrane</keyword>
<dbReference type="PANTHER" id="PTHR30622">
    <property type="entry name" value="UNDECAPRENYL-DIPHOSPHATASE"/>
    <property type="match status" value="1"/>
</dbReference>
<dbReference type="AlphaFoldDB" id="A0A368KTG3"/>
<evidence type="ECO:0000256" key="3">
    <source>
        <dbReference type="ARBA" id="ARBA00012374"/>
    </source>
</evidence>
<dbReference type="HAMAP" id="MF_01006">
    <property type="entry name" value="Undec_diphosphatase"/>
    <property type="match status" value="1"/>
</dbReference>